<dbReference type="PANTHER" id="PTHR10806:SF6">
    <property type="entry name" value="SIGNAL PEPTIDASE COMPLEX CATALYTIC SUBUNIT SEC11"/>
    <property type="match status" value="1"/>
</dbReference>
<keyword evidence="4 7" id="KW-0472">Membrane</keyword>
<evidence type="ECO:0000256" key="5">
    <source>
        <dbReference type="NCBIfam" id="TIGR02228"/>
    </source>
</evidence>
<gene>
    <name evidence="8" type="ORF">C7M71_020980</name>
</gene>
<dbReference type="InterPro" id="IPR036286">
    <property type="entry name" value="LexA/Signal_pep-like_sf"/>
</dbReference>
<dbReference type="EMBL" id="CP031264">
    <property type="protein sequence ID" value="AXI81559.1"/>
    <property type="molecule type" value="Genomic_DNA"/>
</dbReference>
<dbReference type="InterPro" id="IPR001733">
    <property type="entry name" value="Peptidase_S26B"/>
</dbReference>
<keyword evidence="8" id="KW-0378">Hydrolase</keyword>
<keyword evidence="3 7" id="KW-1133">Transmembrane helix</keyword>
<keyword evidence="9" id="KW-1185">Reference proteome</keyword>
<sequence length="277" mass="28404">MATTAPRARGTHRRPAAGRTAQGGAGGVRRLRGLGRTTPAEPGPPRGPRSAPAGRARVLRTAGHALLLLAATAAGALALALTLLPLAVHGSVLTVLTGSMAPTIPPGSVVVDRPVPPELIRTGDIVTFRAGRSPGGGEQLVTHRVVAVHSSRVGLSFTTKGDANRVDDPGRRDASDVRGRVWFHLPQVGLWRQRLLSRAGALVVGGLALGIWGARTLAWALRPGEGADSDPDSDADGGPGRDPAGGPAGDRGGEPQRPAPRRPGRRAHGIVEWDGGA</sequence>
<dbReference type="PANTHER" id="PTHR10806">
    <property type="entry name" value="SIGNAL PEPTIDASE COMPLEX CATALYTIC SUBUNIT SEC11"/>
    <property type="match status" value="1"/>
</dbReference>
<reference evidence="9" key="1">
    <citation type="submission" date="2018-07" db="EMBL/GenBank/DDBJ databases">
        <title>Streptacidiphilus bronchialis DSM 106435 chromosome.</title>
        <authorList>
            <person name="Batra D."/>
            <person name="Gulvik C.A."/>
        </authorList>
    </citation>
    <scope>NUCLEOTIDE SEQUENCE [LARGE SCALE GENOMIC DNA]</scope>
    <source>
        <strain evidence="9">DSM 106435</strain>
    </source>
</reference>
<dbReference type="SUPFAM" id="SSF51306">
    <property type="entry name" value="LexA/Signal peptidase"/>
    <property type="match status" value="1"/>
</dbReference>
<dbReference type="CDD" id="cd06530">
    <property type="entry name" value="S26_SPase_I"/>
    <property type="match status" value="1"/>
</dbReference>
<dbReference type="GO" id="GO:0004252">
    <property type="term" value="F:serine-type endopeptidase activity"/>
    <property type="evidence" value="ECO:0007669"/>
    <property type="project" value="UniProtKB-UniRule"/>
</dbReference>
<evidence type="ECO:0000256" key="3">
    <source>
        <dbReference type="ARBA" id="ARBA00022989"/>
    </source>
</evidence>
<feature type="compositionally biased region" description="Basic residues" evidence="6">
    <location>
        <begin position="259"/>
        <end position="268"/>
    </location>
</feature>
<dbReference type="GO" id="GO:0006465">
    <property type="term" value="P:signal peptide processing"/>
    <property type="evidence" value="ECO:0007669"/>
    <property type="project" value="UniProtKB-UniRule"/>
</dbReference>
<feature type="region of interest" description="Disordered" evidence="6">
    <location>
        <begin position="1"/>
        <end position="54"/>
    </location>
</feature>
<dbReference type="OrthoDB" id="4315104at2"/>
<evidence type="ECO:0000313" key="8">
    <source>
        <dbReference type="EMBL" id="AXI81559.1"/>
    </source>
</evidence>
<dbReference type="GO" id="GO:0016020">
    <property type="term" value="C:membrane"/>
    <property type="evidence" value="ECO:0007669"/>
    <property type="project" value="UniProtKB-SubCell"/>
</dbReference>
<protein>
    <recommendedName>
        <fullName evidence="5">Signal peptidase I</fullName>
        <ecNumber evidence="5">3.4.21.89</ecNumber>
    </recommendedName>
</protein>
<name>A0A345T6F4_9ACTN</name>
<evidence type="ECO:0000256" key="1">
    <source>
        <dbReference type="ARBA" id="ARBA00004370"/>
    </source>
</evidence>
<evidence type="ECO:0000256" key="4">
    <source>
        <dbReference type="ARBA" id="ARBA00023136"/>
    </source>
</evidence>
<dbReference type="NCBIfam" id="TIGR02228">
    <property type="entry name" value="sigpep_I_arch"/>
    <property type="match status" value="1"/>
</dbReference>
<dbReference type="AlphaFoldDB" id="A0A345T6F4"/>
<evidence type="ECO:0000313" key="9">
    <source>
        <dbReference type="Proteomes" id="UP000249340"/>
    </source>
</evidence>
<keyword evidence="2 7" id="KW-0812">Transmembrane</keyword>
<organism evidence="8 9">
    <name type="scientific">Peterkaempfera bronchialis</name>
    <dbReference type="NCBI Taxonomy" id="2126346"/>
    <lineage>
        <taxon>Bacteria</taxon>
        <taxon>Bacillati</taxon>
        <taxon>Actinomycetota</taxon>
        <taxon>Actinomycetes</taxon>
        <taxon>Kitasatosporales</taxon>
        <taxon>Streptomycetaceae</taxon>
        <taxon>Peterkaempfera</taxon>
    </lineage>
</organism>
<evidence type="ECO:0000256" key="7">
    <source>
        <dbReference type="SAM" id="Phobius"/>
    </source>
</evidence>
<dbReference type="GO" id="GO:0009003">
    <property type="term" value="F:signal peptidase activity"/>
    <property type="evidence" value="ECO:0007669"/>
    <property type="project" value="UniProtKB-EC"/>
</dbReference>
<accession>A0A345T6F4</accession>
<feature type="transmembrane region" description="Helical" evidence="7">
    <location>
        <begin position="65"/>
        <end position="88"/>
    </location>
</feature>
<evidence type="ECO:0000256" key="6">
    <source>
        <dbReference type="SAM" id="MobiDB-lite"/>
    </source>
</evidence>
<feature type="region of interest" description="Disordered" evidence="6">
    <location>
        <begin position="223"/>
        <end position="277"/>
    </location>
</feature>
<comment type="subcellular location">
    <subcellularLocation>
        <location evidence="1">Membrane</location>
    </subcellularLocation>
</comment>
<proteinExistence type="predicted"/>
<evidence type="ECO:0000256" key="2">
    <source>
        <dbReference type="ARBA" id="ARBA00022692"/>
    </source>
</evidence>
<dbReference type="EC" id="3.4.21.89" evidence="5"/>
<dbReference type="KEGG" id="stri:C7M71_020980"/>
<dbReference type="InterPro" id="IPR019533">
    <property type="entry name" value="Peptidase_S26"/>
</dbReference>
<dbReference type="Proteomes" id="UP000249340">
    <property type="component" value="Chromosome"/>
</dbReference>